<comment type="caution">
    <text evidence="1">The sequence shown here is derived from an EMBL/GenBank/DDBJ whole genome shotgun (WGS) entry which is preliminary data.</text>
</comment>
<dbReference type="RefSeq" id="WP_379874655.1">
    <property type="nucleotide sequence ID" value="NZ_JBHUIP010000003.1"/>
</dbReference>
<evidence type="ECO:0000313" key="1">
    <source>
        <dbReference type="EMBL" id="MFD2261739.1"/>
    </source>
</evidence>
<gene>
    <name evidence="1" type="ORF">ACFSM5_02490</name>
</gene>
<evidence type="ECO:0000313" key="2">
    <source>
        <dbReference type="Proteomes" id="UP001597295"/>
    </source>
</evidence>
<dbReference type="InterPro" id="IPR009922">
    <property type="entry name" value="DUF1457"/>
</dbReference>
<name>A0ABW5DLG3_9PROT</name>
<proteinExistence type="predicted"/>
<reference evidence="2" key="1">
    <citation type="journal article" date="2019" name="Int. J. Syst. Evol. Microbiol.">
        <title>The Global Catalogue of Microorganisms (GCM) 10K type strain sequencing project: providing services to taxonomists for standard genome sequencing and annotation.</title>
        <authorList>
            <consortium name="The Broad Institute Genomics Platform"/>
            <consortium name="The Broad Institute Genome Sequencing Center for Infectious Disease"/>
            <person name="Wu L."/>
            <person name="Ma J."/>
        </authorList>
    </citation>
    <scope>NUCLEOTIDE SEQUENCE [LARGE SCALE GENOMIC DNA]</scope>
    <source>
        <strain evidence="2">CGMCC 1.19062</strain>
    </source>
</reference>
<dbReference type="Pfam" id="PF07310">
    <property type="entry name" value="PAS_5"/>
    <property type="match status" value="1"/>
</dbReference>
<protein>
    <submittedName>
        <fullName evidence="1">PAS domain-containing protein</fullName>
    </submittedName>
</protein>
<dbReference type="Proteomes" id="UP001597295">
    <property type="component" value="Unassembled WGS sequence"/>
</dbReference>
<keyword evidence="2" id="KW-1185">Reference proteome</keyword>
<accession>A0ABW5DLG3</accession>
<dbReference type="EMBL" id="JBHUIP010000003">
    <property type="protein sequence ID" value="MFD2261739.1"/>
    <property type="molecule type" value="Genomic_DNA"/>
</dbReference>
<sequence>MAPMWTGDFPPLDGALENSGHPRIVTLEFLDVCSPRIRRFYSYWESRRNGRLMPTRGDINPADIADLLPYIVLTEVLNEAPYLIYRLVGTKQVAMRGRDPTGMPVISNHLGHHIAFAPDEIILNYRFAIEKRQPIYDYYPLTGPDTGDTSFEAGPVKEIGTLLLPLSADGERVNMVICCTDIRNA</sequence>
<organism evidence="1 2">
    <name type="scientific">Lacibacterium aquatile</name>
    <dbReference type="NCBI Taxonomy" id="1168082"/>
    <lineage>
        <taxon>Bacteria</taxon>
        <taxon>Pseudomonadati</taxon>
        <taxon>Pseudomonadota</taxon>
        <taxon>Alphaproteobacteria</taxon>
        <taxon>Rhodospirillales</taxon>
        <taxon>Rhodospirillaceae</taxon>
    </lineage>
</organism>